<dbReference type="GO" id="GO:0015074">
    <property type="term" value="P:DNA integration"/>
    <property type="evidence" value="ECO:0007669"/>
    <property type="project" value="InterPro"/>
</dbReference>
<dbReference type="InterPro" id="IPR017895">
    <property type="entry name" value="HTH_IS408/IS1162_type"/>
</dbReference>
<dbReference type="EMBL" id="FNKX01000005">
    <property type="protein sequence ID" value="SDR62563.1"/>
    <property type="molecule type" value="Genomic_DNA"/>
</dbReference>
<reference evidence="5" key="1">
    <citation type="submission" date="2016-10" db="EMBL/GenBank/DDBJ databases">
        <authorList>
            <person name="Varghese N."/>
            <person name="Submissions S."/>
        </authorList>
    </citation>
    <scope>NUCLEOTIDE SEQUENCE [LARGE SCALE GENOMIC DNA]</scope>
    <source>
        <strain evidence="5">DUS833</strain>
    </source>
</reference>
<dbReference type="InterPro" id="IPR054353">
    <property type="entry name" value="IstA-like_C"/>
</dbReference>
<dbReference type="PANTHER" id="PTHR35004">
    <property type="entry name" value="TRANSPOSASE RV3428C-RELATED"/>
    <property type="match status" value="1"/>
</dbReference>
<keyword evidence="5" id="KW-1185">Reference proteome</keyword>
<dbReference type="PROSITE" id="PS50532">
    <property type="entry name" value="HTH_IS408"/>
    <property type="match status" value="1"/>
</dbReference>
<dbReference type="InterPro" id="IPR036397">
    <property type="entry name" value="RNaseH_sf"/>
</dbReference>
<gene>
    <name evidence="4" type="ORF">SAMN05445850_8266</name>
</gene>
<feature type="domain" description="Integrase catalytic" evidence="3">
    <location>
        <begin position="136"/>
        <end position="324"/>
    </location>
</feature>
<dbReference type="PROSITE" id="PS50994">
    <property type="entry name" value="INTEGRASE"/>
    <property type="match status" value="1"/>
</dbReference>
<dbReference type="InterPro" id="IPR001584">
    <property type="entry name" value="Integrase_cat-core"/>
</dbReference>
<protein>
    <submittedName>
        <fullName evidence="4">Transposase</fullName>
    </submittedName>
</protein>
<dbReference type="SUPFAM" id="SSF53098">
    <property type="entry name" value="Ribonuclease H-like"/>
    <property type="match status" value="1"/>
</dbReference>
<dbReference type="GO" id="GO:0003676">
    <property type="term" value="F:nucleic acid binding"/>
    <property type="evidence" value="ECO:0007669"/>
    <property type="project" value="InterPro"/>
</dbReference>
<evidence type="ECO:0000259" key="3">
    <source>
        <dbReference type="PROSITE" id="PS50994"/>
    </source>
</evidence>
<evidence type="ECO:0000259" key="2">
    <source>
        <dbReference type="PROSITE" id="PS50532"/>
    </source>
</evidence>
<comment type="similarity">
    <text evidence="1">Belongs to the transposase IS21/IS408/IS1162 family.</text>
</comment>
<name>A0A1H1KJT4_9BURK</name>
<evidence type="ECO:0000313" key="5">
    <source>
        <dbReference type="Proteomes" id="UP000199365"/>
    </source>
</evidence>
<evidence type="ECO:0000256" key="1">
    <source>
        <dbReference type="ARBA" id="ARBA00009277"/>
    </source>
</evidence>
<dbReference type="AlphaFoldDB" id="A0A1H1KJT4"/>
<dbReference type="STRING" id="157910.SAMN05445850_8266"/>
<evidence type="ECO:0000313" key="4">
    <source>
        <dbReference type="EMBL" id="SDR62563.1"/>
    </source>
</evidence>
<dbReference type="PANTHER" id="PTHR35004:SF8">
    <property type="entry name" value="TRANSPOSASE RV3428C-RELATED"/>
    <property type="match status" value="1"/>
</dbReference>
<accession>A0A1H1KJT4</accession>
<proteinExistence type="inferred from homology"/>
<dbReference type="InterPro" id="IPR012337">
    <property type="entry name" value="RNaseH-like_sf"/>
</dbReference>
<feature type="domain" description="HTH IS408-type" evidence="2">
    <location>
        <begin position="11"/>
        <end position="90"/>
    </location>
</feature>
<dbReference type="NCBIfam" id="NF033546">
    <property type="entry name" value="transpos_IS21"/>
    <property type="match status" value="1"/>
</dbReference>
<organism evidence="4 5">
    <name type="scientific">Paraburkholderia tuberum</name>
    <dbReference type="NCBI Taxonomy" id="157910"/>
    <lineage>
        <taxon>Bacteria</taxon>
        <taxon>Pseudomonadati</taxon>
        <taxon>Pseudomonadota</taxon>
        <taxon>Betaproteobacteria</taxon>
        <taxon>Burkholderiales</taxon>
        <taxon>Burkholderiaceae</taxon>
        <taxon>Paraburkholderia</taxon>
    </lineage>
</organism>
<dbReference type="Pfam" id="PF22483">
    <property type="entry name" value="Mu-transpos_C_2"/>
    <property type="match status" value="1"/>
</dbReference>
<dbReference type="RefSeq" id="WP_090812693.1">
    <property type="nucleotide sequence ID" value="NZ_FNKX01000005.1"/>
</dbReference>
<sequence>MPAHRMNTRMIKDVLRLKFDGGFSHDRIAASLGISKGVVTKYVGLAKAAELDWASACDMDEGELERRLMGKPTGPAAYAQPDYGRIHQELRRKGVTLTLLWEEYQAEFADRQTYRYTQFCEHYRTFAKRLKRSMRQIHRAGEKLFVDFAGPTLPLTTGRRAHVFVAAMGASSYTFACATPAETMEDWLGGIARALTFYGGVPQLIVPDNPRAMIADPDRYEPRAGDTVLDFARHYGTSFLPARTYRPQDKAKVESAVQVVERWIMARLRHHEFSSVQSVNEAISPLLKYLNERPFQKLPGCRATAFAQLDAPALLPLPAQPYELARFKTVTVHIDYHVEVGKHRYSVPHALVGLKLEARITGGAIELLHRGRRVASHARNDRAGGYTTIVEHMPAAHRAHLEWTPQRLIHWAQQIGSATAALVTRLLEEQRHPEHGYRACLGLLSLSRRYGSERLEASCALALELGVHRYRHVREILLNNRDRAVAMTPADWTSPSHAHVRGPGHYQ</sequence>
<dbReference type="Gene3D" id="3.30.420.10">
    <property type="entry name" value="Ribonuclease H-like superfamily/Ribonuclease H"/>
    <property type="match status" value="1"/>
</dbReference>
<dbReference type="Proteomes" id="UP000199365">
    <property type="component" value="Unassembled WGS sequence"/>
</dbReference>